<reference evidence="6 7" key="1">
    <citation type="submission" date="2020-02" db="EMBL/GenBank/DDBJ databases">
        <title>Genome sequence of Parvularcula flava strain NH6-79.</title>
        <authorList>
            <person name="Abdul Karim M.H."/>
            <person name="Lam M.Q."/>
            <person name="Chen S.J."/>
            <person name="Yahya A."/>
            <person name="Shahir S."/>
            <person name="Shamsir M.S."/>
            <person name="Chong C.S."/>
        </authorList>
    </citation>
    <scope>NUCLEOTIDE SEQUENCE [LARGE SCALE GENOMIC DNA]</scope>
    <source>
        <strain evidence="6 7">NH6-79</strain>
    </source>
</reference>
<feature type="transmembrane region" description="Helical" evidence="5">
    <location>
        <begin position="106"/>
        <end position="124"/>
    </location>
</feature>
<sequence length="149" mass="16616">MMRIPPVLQVAFWAFIAWGLARLFPDLEWDWPGQDVTAAVLSISAVVIAIAGIVQFHRHKTTVSPVALEQASTIVTDGIYRYTRNPMYLGMALLLTGWVIKLGNPLGALTIIGFVLVMTAIQIVPEERVLAQKFGAAHTDYLQKTRRWI</sequence>
<comment type="subcellular location">
    <subcellularLocation>
        <location evidence="1">Endomembrane system</location>
        <topology evidence="1">Multi-pass membrane protein</topology>
    </subcellularLocation>
</comment>
<proteinExistence type="predicted"/>
<keyword evidence="7" id="KW-1185">Reference proteome</keyword>
<protein>
    <submittedName>
        <fullName evidence="6">Isoprenylcysteine carboxylmethyltransferase family protein</fullName>
    </submittedName>
</protein>
<keyword evidence="2 5" id="KW-0812">Transmembrane</keyword>
<dbReference type="EMBL" id="VCJR02000002">
    <property type="protein sequence ID" value="NHK28031.1"/>
    <property type="molecule type" value="Genomic_DNA"/>
</dbReference>
<feature type="transmembrane region" description="Helical" evidence="5">
    <location>
        <begin position="39"/>
        <end position="56"/>
    </location>
</feature>
<accession>A0ABX0HNR4</accession>
<name>A0ABX0HNR4_9PROT</name>
<evidence type="ECO:0000256" key="1">
    <source>
        <dbReference type="ARBA" id="ARBA00004127"/>
    </source>
</evidence>
<dbReference type="RefSeq" id="WP_166426444.1">
    <property type="nucleotide sequence ID" value="NZ_BMGZ01000002.1"/>
</dbReference>
<dbReference type="Proteomes" id="UP000818603">
    <property type="component" value="Unassembled WGS sequence"/>
</dbReference>
<keyword evidence="3 5" id="KW-1133">Transmembrane helix</keyword>
<gene>
    <name evidence="6" type="ORF">FF098_008955</name>
</gene>
<evidence type="ECO:0000313" key="7">
    <source>
        <dbReference type="Proteomes" id="UP000818603"/>
    </source>
</evidence>
<comment type="caution">
    <text evidence="6">The sequence shown here is derived from an EMBL/GenBank/DDBJ whole genome shotgun (WGS) entry which is preliminary data.</text>
</comment>
<dbReference type="Gene3D" id="1.20.120.1630">
    <property type="match status" value="1"/>
</dbReference>
<evidence type="ECO:0000256" key="4">
    <source>
        <dbReference type="ARBA" id="ARBA00023136"/>
    </source>
</evidence>
<dbReference type="InterPro" id="IPR007318">
    <property type="entry name" value="Phopholipid_MeTrfase"/>
</dbReference>
<dbReference type="PANTHER" id="PTHR12714:SF24">
    <property type="entry name" value="SLR1182 PROTEIN"/>
    <property type="match status" value="1"/>
</dbReference>
<keyword evidence="4 5" id="KW-0472">Membrane</keyword>
<organism evidence="6 7">
    <name type="scientific">Aquisalinus luteolus</name>
    <dbReference type="NCBI Taxonomy" id="1566827"/>
    <lineage>
        <taxon>Bacteria</taxon>
        <taxon>Pseudomonadati</taxon>
        <taxon>Pseudomonadota</taxon>
        <taxon>Alphaproteobacteria</taxon>
        <taxon>Parvularculales</taxon>
        <taxon>Parvularculaceae</taxon>
        <taxon>Aquisalinus</taxon>
    </lineage>
</organism>
<dbReference type="PANTHER" id="PTHR12714">
    <property type="entry name" value="PROTEIN-S ISOPRENYLCYSTEINE O-METHYLTRANSFERASE"/>
    <property type="match status" value="1"/>
</dbReference>
<evidence type="ECO:0000256" key="3">
    <source>
        <dbReference type="ARBA" id="ARBA00022989"/>
    </source>
</evidence>
<evidence type="ECO:0000313" key="6">
    <source>
        <dbReference type="EMBL" id="NHK28031.1"/>
    </source>
</evidence>
<evidence type="ECO:0000256" key="2">
    <source>
        <dbReference type="ARBA" id="ARBA00022692"/>
    </source>
</evidence>
<dbReference type="Pfam" id="PF04191">
    <property type="entry name" value="PEMT"/>
    <property type="match status" value="1"/>
</dbReference>
<evidence type="ECO:0000256" key="5">
    <source>
        <dbReference type="SAM" id="Phobius"/>
    </source>
</evidence>